<dbReference type="RefSeq" id="WP_175275772.1">
    <property type="nucleotide sequence ID" value="NZ_CP054836.1"/>
</dbReference>
<name>A0A6N1VE46_9HYPH</name>
<evidence type="ECO:0000313" key="2">
    <source>
        <dbReference type="Proteomes" id="UP000509367"/>
    </source>
</evidence>
<evidence type="ECO:0000313" key="1">
    <source>
        <dbReference type="EMBL" id="QKV17875.1"/>
    </source>
</evidence>
<protein>
    <submittedName>
        <fullName evidence="1">Uncharacterized protein</fullName>
    </submittedName>
</protein>
<dbReference type="KEGG" id="orm:HTY61_05070"/>
<reference evidence="1 2" key="1">
    <citation type="submission" date="2020-06" db="EMBL/GenBank/DDBJ databases">
        <title>Oricola thermophila sp. nov. isolated from a tidal sediments.</title>
        <authorList>
            <person name="Kwon K.K."/>
            <person name="Yang S.-H."/>
            <person name="Park M.-J."/>
        </authorList>
    </citation>
    <scope>NUCLEOTIDE SEQUENCE [LARGE SCALE GENOMIC DNA]</scope>
    <source>
        <strain evidence="1 2">MEBiC13590</strain>
    </source>
</reference>
<proteinExistence type="predicted"/>
<keyword evidence="2" id="KW-1185">Reference proteome</keyword>
<dbReference type="EMBL" id="CP054836">
    <property type="protein sequence ID" value="QKV17875.1"/>
    <property type="molecule type" value="Genomic_DNA"/>
</dbReference>
<sequence length="109" mass="11998">MTAHRDMHRVGDLATGTLFVTRDVLDGEVRNTFYRREDGRACRYDGNVPVARLGLIQANADGEVRYKRALDVPCRDPGEMHGLVPCYLVSDFGDISSVLSMPANGEGRG</sequence>
<organism evidence="1 2">
    <name type="scientific">Oricola thermophila</name>
    <dbReference type="NCBI Taxonomy" id="2742145"/>
    <lineage>
        <taxon>Bacteria</taxon>
        <taxon>Pseudomonadati</taxon>
        <taxon>Pseudomonadota</taxon>
        <taxon>Alphaproteobacteria</taxon>
        <taxon>Hyphomicrobiales</taxon>
        <taxon>Ahrensiaceae</taxon>
        <taxon>Oricola</taxon>
    </lineage>
</organism>
<accession>A0A6N1VE46</accession>
<gene>
    <name evidence="1" type="ORF">HTY61_05070</name>
</gene>
<dbReference type="Proteomes" id="UP000509367">
    <property type="component" value="Chromosome"/>
</dbReference>
<dbReference type="AlphaFoldDB" id="A0A6N1VE46"/>